<accession>A0A1S0TXY9</accession>
<proteinExistence type="predicted"/>
<organism evidence="1">
    <name type="scientific">Loa loa</name>
    <name type="common">Eye worm</name>
    <name type="synonym">Filaria loa</name>
    <dbReference type="NCBI Taxonomy" id="7209"/>
    <lineage>
        <taxon>Eukaryota</taxon>
        <taxon>Metazoa</taxon>
        <taxon>Ecdysozoa</taxon>
        <taxon>Nematoda</taxon>
        <taxon>Chromadorea</taxon>
        <taxon>Rhabditida</taxon>
        <taxon>Spirurina</taxon>
        <taxon>Spiruromorpha</taxon>
        <taxon>Filarioidea</taxon>
        <taxon>Onchocercidae</taxon>
        <taxon>Loa</taxon>
    </lineage>
</organism>
<name>A0A1S0TXY9_LOALO</name>
<dbReference type="OrthoDB" id="5864085at2759"/>
<dbReference type="EMBL" id="JH712109">
    <property type="protein sequence ID" value="EFO21708.2"/>
    <property type="molecule type" value="Genomic_DNA"/>
</dbReference>
<reference evidence="1" key="1">
    <citation type="submission" date="2012-04" db="EMBL/GenBank/DDBJ databases">
        <title>The Genome Sequence of Loa loa.</title>
        <authorList>
            <consortium name="The Broad Institute Genome Sequencing Platform"/>
            <consortium name="Broad Institute Genome Sequencing Center for Infectious Disease"/>
            <person name="Nutman T.B."/>
            <person name="Fink D.L."/>
            <person name="Russ C."/>
            <person name="Young S."/>
            <person name="Zeng Q."/>
            <person name="Gargeya S."/>
            <person name="Alvarado L."/>
            <person name="Berlin A."/>
            <person name="Chapman S.B."/>
            <person name="Chen Z."/>
            <person name="Freedman E."/>
            <person name="Gellesch M."/>
            <person name="Goldberg J."/>
            <person name="Griggs A."/>
            <person name="Gujja S."/>
            <person name="Heilman E.R."/>
            <person name="Heiman D."/>
            <person name="Howarth C."/>
            <person name="Mehta T."/>
            <person name="Neiman D."/>
            <person name="Pearson M."/>
            <person name="Roberts A."/>
            <person name="Saif S."/>
            <person name="Shea T."/>
            <person name="Shenoy N."/>
            <person name="Sisk P."/>
            <person name="Stolte C."/>
            <person name="Sykes S."/>
            <person name="White J."/>
            <person name="Yandava C."/>
            <person name="Haas B."/>
            <person name="Henn M.R."/>
            <person name="Nusbaum C."/>
            <person name="Birren B."/>
        </authorList>
    </citation>
    <scope>NUCLEOTIDE SEQUENCE [LARGE SCALE GENOMIC DNA]</scope>
</reference>
<protein>
    <submittedName>
        <fullName evidence="1">Uncharacterized protein</fullName>
    </submittedName>
</protein>
<dbReference type="RefSeq" id="XP_003142364.2">
    <property type="nucleotide sequence ID" value="XM_003142316.2"/>
</dbReference>
<dbReference type="OMA" id="AIGRMNW"/>
<sequence>MLEVTNRANEWQDEKQDEGQVKHFYGTEGLKKKKKQIYAKMRAIGRMNWALTMARTFVSLFNVKYYSKFEFH</sequence>
<dbReference type="CTD" id="9944193"/>
<dbReference type="AlphaFoldDB" id="A0A1S0TXY9"/>
<evidence type="ECO:0000313" key="1">
    <source>
        <dbReference type="EMBL" id="EFO21708.2"/>
    </source>
</evidence>
<dbReference type="KEGG" id="loa:LOAG_06779"/>
<dbReference type="InParanoid" id="A0A1S0TXY9"/>
<gene>
    <name evidence="1" type="ORF">LOAG_06779</name>
</gene>
<dbReference type="GeneID" id="9944193"/>